<feature type="transmembrane region" description="Helical" evidence="6">
    <location>
        <begin position="210"/>
        <end position="233"/>
    </location>
</feature>
<feature type="transmembrane region" description="Helical" evidence="6">
    <location>
        <begin position="185"/>
        <end position="204"/>
    </location>
</feature>
<dbReference type="PANTHER" id="PTHR43298:SF2">
    <property type="entry name" value="FMN_FAD EXPORTER YEEO-RELATED"/>
    <property type="match status" value="1"/>
</dbReference>
<feature type="transmembrane region" description="Helical" evidence="6">
    <location>
        <begin position="66"/>
        <end position="90"/>
    </location>
</feature>
<evidence type="ECO:0000256" key="6">
    <source>
        <dbReference type="SAM" id="Phobius"/>
    </source>
</evidence>
<dbReference type="InterPro" id="IPR002528">
    <property type="entry name" value="MATE_fam"/>
</dbReference>
<feature type="transmembrane region" description="Helical" evidence="6">
    <location>
        <begin position="102"/>
        <end position="122"/>
    </location>
</feature>
<feature type="transmembrane region" description="Helical" evidence="6">
    <location>
        <begin position="240"/>
        <end position="257"/>
    </location>
</feature>
<feature type="transmembrane region" description="Helical" evidence="6">
    <location>
        <begin position="467"/>
        <end position="490"/>
    </location>
</feature>
<dbReference type="EMBL" id="CP017813">
    <property type="protein sequence ID" value="APJ38107.1"/>
    <property type="molecule type" value="Genomic_DNA"/>
</dbReference>
<evidence type="ECO:0000256" key="4">
    <source>
        <dbReference type="ARBA" id="ARBA00022448"/>
    </source>
</evidence>
<dbReference type="PANTHER" id="PTHR43298">
    <property type="entry name" value="MULTIDRUG RESISTANCE PROTEIN NORM-RELATED"/>
    <property type="match status" value="1"/>
</dbReference>
<gene>
    <name evidence="7" type="ORF">BLA55_00135</name>
    <name evidence="8" type="ORF">BLA55_03855</name>
    <name evidence="9" type="ORF">BLA55_03930</name>
</gene>
<dbReference type="RefSeq" id="WP_073372114.1">
    <property type="nucleotide sequence ID" value="NZ_CP017813.1"/>
</dbReference>
<feature type="transmembrane region" description="Helical" evidence="6">
    <location>
        <begin position="399"/>
        <end position="419"/>
    </location>
</feature>
<evidence type="ECO:0000256" key="2">
    <source>
        <dbReference type="ARBA" id="ARBA00010199"/>
    </source>
</evidence>
<evidence type="ECO:0000313" key="10">
    <source>
        <dbReference type="Proteomes" id="UP000184322"/>
    </source>
</evidence>
<sequence>MFMIQKWFKTFFSVHFPDSKRQWWEYFIHAFPVVLSGLCFAFNNFVDNFMVLTVNGGTSALSFANFYTSIILAIFTGIGFIGATLVGQYLGAGNIKKTREVISLRIILSAIVVIVILVFAYATPQAMIELVAGPRNNESGQSYDEIVRLAQDYLKYIAIAWILLIWTFTSGNLLREIGLGKYSMYSTITTLCVNITFNSIFMYALNMGVIGAALASVIARVSALVMNFLFLYIKRRELNVFPWQLFHVSPIIFIQFVKRFPSILLSSSAVAFNTVRQIFYNSAHTDNAYNIMNVAVLSITATFTGIFTATFASFSANITKYVGMHLGRSEFDIAVKNGNQLKGFHFMMQVCMSLFFSIFLFILPHIGLFSNSAIKNWALSNPNQTQETLEAVKKVYNEYLIGTLIIMLAFSPFWAWFITSARLISAGGRNNVISLLEFITGALQLAWLALLTYVFVAPNKWDLNVVWFYLVFFLSDIVKLAIFEIVYYNIRWDRNLTHEKFNFHKKKVAKSE</sequence>
<dbReference type="STRING" id="48003.BLA55_00135"/>
<dbReference type="AlphaFoldDB" id="A0A1L4FR69"/>
<comment type="similarity">
    <text evidence="2">Belongs to the multi antimicrobial extrusion (MATE) (TC 2.A.66.1) family.</text>
</comment>
<feature type="transmembrane region" description="Helical" evidence="6">
    <location>
        <begin position="346"/>
        <end position="367"/>
    </location>
</feature>
<evidence type="ECO:0000256" key="3">
    <source>
        <dbReference type="ARBA" id="ARBA00020268"/>
    </source>
</evidence>
<feature type="transmembrane region" description="Helical" evidence="6">
    <location>
        <begin position="291"/>
        <end position="314"/>
    </location>
</feature>
<feature type="transmembrane region" description="Helical" evidence="6">
    <location>
        <begin position="431"/>
        <end position="455"/>
    </location>
</feature>
<proteinExistence type="inferred from homology"/>
<dbReference type="Proteomes" id="UP000184322">
    <property type="component" value="Chromosome"/>
</dbReference>
<evidence type="ECO:0000256" key="5">
    <source>
        <dbReference type="ARBA" id="ARBA00031636"/>
    </source>
</evidence>
<accession>A0A1L4FR69</accession>
<reference evidence="10" key="2">
    <citation type="submission" date="2016-10" db="EMBL/GenBank/DDBJ databases">
        <authorList>
            <person name="Beylefeld A."/>
            <person name="Abolnik C."/>
        </authorList>
    </citation>
    <scope>NUCLEOTIDE SEQUENCE [LARGE SCALE GENOMIC DNA]</scope>
    <source>
        <strain evidence="10">B359_6</strain>
    </source>
</reference>
<feature type="transmembrane region" description="Helical" evidence="6">
    <location>
        <begin position="153"/>
        <end position="173"/>
    </location>
</feature>
<name>A0A1L4FR69_9BACT</name>
<dbReference type="KEGG" id="mpul:BLA55_03930"/>
<dbReference type="OrthoDB" id="393879at2"/>
<dbReference type="EMBL" id="CP017813">
    <property type="protein sequence ID" value="APJ38780.1"/>
    <property type="molecule type" value="Genomic_DNA"/>
</dbReference>
<comment type="function">
    <text evidence="1">Multidrug efflux pump.</text>
</comment>
<keyword evidence="6" id="KW-0812">Transmembrane</keyword>
<organism evidence="7 10">
    <name type="scientific">Mycoplasmopsis pullorum</name>
    <dbReference type="NCBI Taxonomy" id="48003"/>
    <lineage>
        <taxon>Bacteria</taxon>
        <taxon>Bacillati</taxon>
        <taxon>Mycoplasmatota</taxon>
        <taxon>Mycoplasmoidales</taxon>
        <taxon>Metamycoplasmataceae</taxon>
        <taxon>Mycoplasmopsis</taxon>
    </lineage>
</organism>
<reference evidence="7" key="1">
    <citation type="submission" date="2016-10" db="EMBL/GenBank/DDBJ databases">
        <authorList>
            <person name="de Groot N.N."/>
        </authorList>
    </citation>
    <scope>NUCLEOTIDE SEQUENCE [LARGE SCALE GENOMIC DNA]</scope>
    <source>
        <strain evidence="7">B359_6</strain>
    </source>
</reference>
<dbReference type="InterPro" id="IPR050222">
    <property type="entry name" value="MATE_MdtK"/>
</dbReference>
<dbReference type="GO" id="GO:0015297">
    <property type="term" value="F:antiporter activity"/>
    <property type="evidence" value="ECO:0007669"/>
    <property type="project" value="InterPro"/>
</dbReference>
<keyword evidence="6" id="KW-0472">Membrane</keyword>
<evidence type="ECO:0000313" key="8">
    <source>
        <dbReference type="EMBL" id="APJ38767.1"/>
    </source>
</evidence>
<dbReference type="Pfam" id="PF01554">
    <property type="entry name" value="MatE"/>
    <property type="match status" value="1"/>
</dbReference>
<dbReference type="KEGG" id="mpul:BLA55_00135"/>
<dbReference type="KEGG" id="mpul:BLA55_03855"/>
<keyword evidence="6" id="KW-1133">Transmembrane helix</keyword>
<keyword evidence="4" id="KW-0813">Transport</keyword>
<dbReference type="GO" id="GO:0005886">
    <property type="term" value="C:plasma membrane"/>
    <property type="evidence" value="ECO:0007669"/>
    <property type="project" value="TreeGrafter"/>
</dbReference>
<evidence type="ECO:0000313" key="9">
    <source>
        <dbReference type="EMBL" id="APJ38780.1"/>
    </source>
</evidence>
<evidence type="ECO:0000256" key="1">
    <source>
        <dbReference type="ARBA" id="ARBA00003408"/>
    </source>
</evidence>
<evidence type="ECO:0000313" key="7">
    <source>
        <dbReference type="EMBL" id="APJ38107.1"/>
    </source>
</evidence>
<protein>
    <recommendedName>
        <fullName evidence="3">Probable multidrug resistance protein NorM</fullName>
    </recommendedName>
    <alternativeName>
        <fullName evidence="5">Multidrug-efflux transporter</fullName>
    </alternativeName>
</protein>
<dbReference type="EMBL" id="CP017813">
    <property type="protein sequence ID" value="APJ38767.1"/>
    <property type="molecule type" value="Genomic_DNA"/>
</dbReference>
<keyword evidence="10" id="KW-1185">Reference proteome</keyword>
<feature type="transmembrane region" description="Helical" evidence="6">
    <location>
        <begin position="26"/>
        <end position="46"/>
    </location>
</feature>
<dbReference type="GO" id="GO:0042910">
    <property type="term" value="F:xenobiotic transmembrane transporter activity"/>
    <property type="evidence" value="ECO:0007669"/>
    <property type="project" value="InterPro"/>
</dbReference>